<evidence type="ECO:0000259" key="1">
    <source>
        <dbReference type="PROSITE" id="PS51725"/>
    </source>
</evidence>
<dbReference type="Pfam" id="PF03992">
    <property type="entry name" value="ABM"/>
    <property type="match status" value="1"/>
</dbReference>
<dbReference type="AlphaFoldDB" id="A0A7Y9DL20"/>
<dbReference type="Gene3D" id="3.30.70.100">
    <property type="match status" value="1"/>
</dbReference>
<reference evidence="2 3" key="1">
    <citation type="submission" date="2020-07" db="EMBL/GenBank/DDBJ databases">
        <title>Sequencing the genomes of 1000 actinobacteria strains.</title>
        <authorList>
            <person name="Klenk H.-P."/>
        </authorList>
    </citation>
    <scope>NUCLEOTIDE SEQUENCE [LARGE SCALE GENOMIC DNA]</scope>
    <source>
        <strain evidence="2 3">DSM 7487</strain>
    </source>
</reference>
<keyword evidence="2" id="KW-0503">Monooxygenase</keyword>
<organism evidence="2 3">
    <name type="scientific">Kineococcus aurantiacus</name>
    <dbReference type="NCBI Taxonomy" id="37633"/>
    <lineage>
        <taxon>Bacteria</taxon>
        <taxon>Bacillati</taxon>
        <taxon>Actinomycetota</taxon>
        <taxon>Actinomycetes</taxon>
        <taxon>Kineosporiales</taxon>
        <taxon>Kineosporiaceae</taxon>
        <taxon>Kineococcus</taxon>
    </lineage>
</organism>
<dbReference type="InterPro" id="IPR007138">
    <property type="entry name" value="ABM_dom"/>
</dbReference>
<dbReference type="Proteomes" id="UP000521922">
    <property type="component" value="Unassembled WGS sequence"/>
</dbReference>
<protein>
    <submittedName>
        <fullName evidence="2">Quinol monooxygenase YgiN</fullName>
    </submittedName>
</protein>
<name>A0A7Y9DL20_9ACTN</name>
<dbReference type="EMBL" id="JACCBB010000001">
    <property type="protein sequence ID" value="NYD22571.1"/>
    <property type="molecule type" value="Genomic_DNA"/>
</dbReference>
<evidence type="ECO:0000313" key="2">
    <source>
        <dbReference type="EMBL" id="NYD22571.1"/>
    </source>
</evidence>
<dbReference type="PROSITE" id="PS51725">
    <property type="entry name" value="ABM"/>
    <property type="match status" value="1"/>
</dbReference>
<dbReference type="RefSeq" id="WP_179751642.1">
    <property type="nucleotide sequence ID" value="NZ_BAAAGN010000012.1"/>
</dbReference>
<dbReference type="PANTHER" id="PTHR33336:SF15">
    <property type="entry name" value="ABM DOMAIN-CONTAINING PROTEIN"/>
    <property type="match status" value="1"/>
</dbReference>
<keyword evidence="3" id="KW-1185">Reference proteome</keyword>
<dbReference type="InterPro" id="IPR011008">
    <property type="entry name" value="Dimeric_a/b-barrel"/>
</dbReference>
<comment type="caution">
    <text evidence="2">The sequence shown here is derived from an EMBL/GenBank/DDBJ whole genome shotgun (WGS) entry which is preliminary data.</text>
</comment>
<gene>
    <name evidence="2" type="ORF">BJ968_002111</name>
</gene>
<accession>A0A7Y9DL20</accession>
<sequence>MSTTVVADIAPLPGREEEVGRALRAAVTRVRREDAGCERYELNTDPRDGSYVMVEQWADAAALDAHAAGPAFAELSAALEGLLARPIAVRALTPVG</sequence>
<dbReference type="SUPFAM" id="SSF54909">
    <property type="entry name" value="Dimeric alpha+beta barrel"/>
    <property type="match status" value="1"/>
</dbReference>
<keyword evidence="2" id="KW-0560">Oxidoreductase</keyword>
<dbReference type="InterPro" id="IPR050744">
    <property type="entry name" value="AI-2_Isomerase_LsrG"/>
</dbReference>
<dbReference type="GO" id="GO:0004497">
    <property type="term" value="F:monooxygenase activity"/>
    <property type="evidence" value="ECO:0007669"/>
    <property type="project" value="UniProtKB-KW"/>
</dbReference>
<feature type="domain" description="ABM" evidence="1">
    <location>
        <begin position="3"/>
        <end position="92"/>
    </location>
</feature>
<dbReference type="PANTHER" id="PTHR33336">
    <property type="entry name" value="QUINOL MONOOXYGENASE YGIN-RELATED"/>
    <property type="match status" value="1"/>
</dbReference>
<evidence type="ECO:0000313" key="3">
    <source>
        <dbReference type="Proteomes" id="UP000521922"/>
    </source>
</evidence>
<proteinExistence type="predicted"/>